<dbReference type="InterPro" id="IPR023198">
    <property type="entry name" value="PGP-like_dom2"/>
</dbReference>
<dbReference type="SUPFAM" id="SSF56784">
    <property type="entry name" value="HAD-like"/>
    <property type="match status" value="1"/>
</dbReference>
<proteinExistence type="predicted"/>
<dbReference type="SFLD" id="SFLDG01129">
    <property type="entry name" value="C1.5:_HAD__Beta-PGM__Phosphata"/>
    <property type="match status" value="1"/>
</dbReference>
<dbReference type="InterPro" id="IPR041492">
    <property type="entry name" value="HAD_2"/>
</dbReference>
<evidence type="ECO:0000313" key="2">
    <source>
        <dbReference type="Proteomes" id="UP000605970"/>
    </source>
</evidence>
<reference evidence="1" key="1">
    <citation type="journal article" date="2020" name="Ecol. Evol.">
        <title>Genome structure and content of the rice root-knot nematode (Meloidogyne graminicola).</title>
        <authorList>
            <person name="Phan N.T."/>
            <person name="Danchin E.G.J."/>
            <person name="Klopp C."/>
            <person name="Perfus-Barbeoch L."/>
            <person name="Kozlowski D.K."/>
            <person name="Koutsovoulos G.D."/>
            <person name="Lopez-Roques C."/>
            <person name="Bouchez O."/>
            <person name="Zahm M."/>
            <person name="Besnard G."/>
            <person name="Bellafiore S."/>
        </authorList>
    </citation>
    <scope>NUCLEOTIDE SEQUENCE</scope>
    <source>
        <strain evidence="1">VN-18</strain>
    </source>
</reference>
<feature type="non-terminal residue" evidence="1">
    <location>
        <position position="258"/>
    </location>
</feature>
<dbReference type="InterPro" id="IPR023214">
    <property type="entry name" value="HAD_sf"/>
</dbReference>
<accession>A0A8T0A176</accession>
<dbReference type="Gene3D" id="1.10.150.240">
    <property type="entry name" value="Putative phosphatase, domain 2"/>
    <property type="match status" value="1"/>
</dbReference>
<comment type="caution">
    <text evidence="1">The sequence shown here is derived from an EMBL/GenBank/DDBJ whole genome shotgun (WGS) entry which is preliminary data.</text>
</comment>
<name>A0A8T0A176_9BILA</name>
<dbReference type="InterPro" id="IPR036412">
    <property type="entry name" value="HAD-like_sf"/>
</dbReference>
<sequence length="258" mass="29565">YIFQRFYSNKSINSIIFDLDGVIIDSETIYYKINKKSLAHFGVEYSMELKRGQMGRKLSEGVDYLLEETKLRDRGVKSEDYLAVYDKFFNEEINSTDGGWPLMTGANKLITHLHESKIKMALCTGSTSKEFPKKIGKCKELIEKMNTVVLSVDDSAVKSGKPSPDPYLVTIRRMFTHPSLPPIHHKNILVIEDSIHGVNSAISAGCKVCWIPQMEFYSLDELEYLESRIKKEDVDNLFVERINSLKEFIPEKYGLPSF</sequence>
<dbReference type="GO" id="GO:0016791">
    <property type="term" value="F:phosphatase activity"/>
    <property type="evidence" value="ECO:0007669"/>
    <property type="project" value="TreeGrafter"/>
</dbReference>
<protein>
    <submittedName>
        <fullName evidence="1">Uncharacterized protein</fullName>
    </submittedName>
</protein>
<evidence type="ECO:0000313" key="1">
    <source>
        <dbReference type="EMBL" id="KAF7639811.1"/>
    </source>
</evidence>
<dbReference type="OrthoDB" id="40579at2759"/>
<dbReference type="SFLD" id="SFLDS00003">
    <property type="entry name" value="Haloacid_Dehalogenase"/>
    <property type="match status" value="1"/>
</dbReference>
<keyword evidence="2" id="KW-1185">Reference proteome</keyword>
<organism evidence="1 2">
    <name type="scientific">Meloidogyne graminicola</name>
    <dbReference type="NCBI Taxonomy" id="189291"/>
    <lineage>
        <taxon>Eukaryota</taxon>
        <taxon>Metazoa</taxon>
        <taxon>Ecdysozoa</taxon>
        <taxon>Nematoda</taxon>
        <taxon>Chromadorea</taxon>
        <taxon>Rhabditida</taxon>
        <taxon>Tylenchina</taxon>
        <taxon>Tylenchomorpha</taxon>
        <taxon>Tylenchoidea</taxon>
        <taxon>Meloidogynidae</taxon>
        <taxon>Meloidogyninae</taxon>
        <taxon>Meloidogyne</taxon>
    </lineage>
</organism>
<dbReference type="Proteomes" id="UP000605970">
    <property type="component" value="Unassembled WGS sequence"/>
</dbReference>
<dbReference type="PANTHER" id="PTHR18901">
    <property type="entry name" value="2-DEOXYGLUCOSE-6-PHOSPHATE PHOSPHATASE 2"/>
    <property type="match status" value="1"/>
</dbReference>
<gene>
    <name evidence="1" type="ORF">Mgra_00000731</name>
</gene>
<dbReference type="Gene3D" id="3.40.50.1000">
    <property type="entry name" value="HAD superfamily/HAD-like"/>
    <property type="match status" value="1"/>
</dbReference>
<dbReference type="Pfam" id="PF13419">
    <property type="entry name" value="HAD_2"/>
    <property type="match status" value="1"/>
</dbReference>
<dbReference type="AlphaFoldDB" id="A0A8T0A176"/>
<dbReference type="EMBL" id="JABEBT010000003">
    <property type="protein sequence ID" value="KAF7639811.1"/>
    <property type="molecule type" value="Genomic_DNA"/>
</dbReference>
<dbReference type="PANTHER" id="PTHR18901:SF38">
    <property type="entry name" value="PSEUDOURIDINE-5'-PHOSPHATASE"/>
    <property type="match status" value="1"/>
</dbReference>